<dbReference type="InterPro" id="IPR009577">
    <property type="entry name" value="Sm_multidrug_ex"/>
</dbReference>
<keyword evidence="1" id="KW-0472">Membrane</keyword>
<proteinExistence type="predicted"/>
<feature type="transmembrane region" description="Helical" evidence="1">
    <location>
        <begin position="133"/>
        <end position="156"/>
    </location>
</feature>
<gene>
    <name evidence="2" type="ORF">SAMN04488025_13032</name>
</gene>
<evidence type="ECO:0000313" key="3">
    <source>
        <dbReference type="Proteomes" id="UP000198661"/>
    </source>
</evidence>
<keyword evidence="1" id="KW-0812">Transmembrane</keyword>
<sequence length="164" mass="18401">MEELRVLIESFEEGAYIALFLLSAVPWVEVSVVPIGILMGLHPISVAILGFLGNWITVFLLILLFDRWNQWRKRRKPSRAGASEEAPSKRRQRARRLWERFGLVGLALLSPLATGTHLAAAVAMAFRTPKGKVTLWMTVSIFLWTTLLAAGSHYGFEWAIPQGT</sequence>
<dbReference type="Pfam" id="PF06695">
    <property type="entry name" value="Sm_multidrug_ex"/>
    <property type="match status" value="1"/>
</dbReference>
<keyword evidence="1" id="KW-1133">Transmembrane helix</keyword>
<feature type="transmembrane region" description="Helical" evidence="1">
    <location>
        <begin position="44"/>
        <end position="65"/>
    </location>
</feature>
<dbReference type="STRING" id="201973.SAMN04488025_13032"/>
<dbReference type="AlphaFoldDB" id="A0A1I2RE57"/>
<accession>A0A1I2RE57</accession>
<protein>
    <submittedName>
        <fullName evidence="2">Putative small multi-drug export protein</fullName>
    </submittedName>
</protein>
<organism evidence="2 3">
    <name type="scientific">Planifilum fulgidum</name>
    <dbReference type="NCBI Taxonomy" id="201973"/>
    <lineage>
        <taxon>Bacteria</taxon>
        <taxon>Bacillati</taxon>
        <taxon>Bacillota</taxon>
        <taxon>Bacilli</taxon>
        <taxon>Bacillales</taxon>
        <taxon>Thermoactinomycetaceae</taxon>
        <taxon>Planifilum</taxon>
    </lineage>
</organism>
<feature type="transmembrane region" description="Helical" evidence="1">
    <location>
        <begin position="101"/>
        <end position="127"/>
    </location>
</feature>
<dbReference type="RefSeq" id="WP_245752291.1">
    <property type="nucleotide sequence ID" value="NZ_FOOK01000030.1"/>
</dbReference>
<feature type="transmembrane region" description="Helical" evidence="1">
    <location>
        <begin position="15"/>
        <end position="38"/>
    </location>
</feature>
<dbReference type="Proteomes" id="UP000198661">
    <property type="component" value="Unassembled WGS sequence"/>
</dbReference>
<evidence type="ECO:0000313" key="2">
    <source>
        <dbReference type="EMBL" id="SFG38995.1"/>
    </source>
</evidence>
<reference evidence="2 3" key="1">
    <citation type="submission" date="2016-10" db="EMBL/GenBank/DDBJ databases">
        <authorList>
            <person name="de Groot N.N."/>
        </authorList>
    </citation>
    <scope>NUCLEOTIDE SEQUENCE [LARGE SCALE GENOMIC DNA]</scope>
    <source>
        <strain evidence="2 3">DSM 44945</strain>
    </source>
</reference>
<dbReference type="EMBL" id="FOOK01000030">
    <property type="protein sequence ID" value="SFG38995.1"/>
    <property type="molecule type" value="Genomic_DNA"/>
</dbReference>
<name>A0A1I2RE57_9BACL</name>
<evidence type="ECO:0000256" key="1">
    <source>
        <dbReference type="SAM" id="Phobius"/>
    </source>
</evidence>
<keyword evidence="3" id="KW-1185">Reference proteome</keyword>